<dbReference type="AlphaFoldDB" id="A0A813VNT6"/>
<dbReference type="Pfam" id="PF06337">
    <property type="entry name" value="DUSP"/>
    <property type="match status" value="2"/>
</dbReference>
<gene>
    <name evidence="18" type="ORF">GPM918_LOCUS5820</name>
    <name evidence="19" type="ORF">SRO942_LOCUS5820</name>
</gene>
<keyword evidence="8" id="KW-0479">Metal-binding</keyword>
<dbReference type="Gene3D" id="3.90.70.10">
    <property type="entry name" value="Cysteine proteinases"/>
    <property type="match status" value="2"/>
</dbReference>
<dbReference type="Gene3D" id="3.30.2230.10">
    <property type="entry name" value="DUSP-like"/>
    <property type="match status" value="1"/>
</dbReference>
<evidence type="ECO:0000256" key="9">
    <source>
        <dbReference type="ARBA" id="ARBA00022737"/>
    </source>
</evidence>
<keyword evidence="12" id="KW-0206">Cytoskeleton</keyword>
<feature type="domain" description="DUSP" evidence="17">
    <location>
        <begin position="896"/>
        <end position="996"/>
    </location>
</feature>
<feature type="domain" description="UBP-type" evidence="16">
    <location>
        <begin position="22"/>
        <end position="130"/>
    </location>
</feature>
<proteinExistence type="inferred from homology"/>
<dbReference type="PANTHER" id="PTHR21646:SF86">
    <property type="entry name" value="UBIQUITIN CARBOXYL-TERMINAL HYDROLASE"/>
    <property type="match status" value="1"/>
</dbReference>
<evidence type="ECO:0000256" key="5">
    <source>
        <dbReference type="ARBA" id="ARBA00012759"/>
    </source>
</evidence>
<evidence type="ECO:0000256" key="8">
    <source>
        <dbReference type="ARBA" id="ARBA00022723"/>
    </source>
</evidence>
<comment type="caution">
    <text evidence="18">The sequence shown here is derived from an EMBL/GenBank/DDBJ whole genome shotgun (WGS) entry which is preliminary data.</text>
</comment>
<feature type="region of interest" description="Disordered" evidence="14">
    <location>
        <begin position="439"/>
        <end position="489"/>
    </location>
</feature>
<dbReference type="CDD" id="cd02257">
    <property type="entry name" value="Peptidase_C19"/>
    <property type="match status" value="1"/>
</dbReference>
<evidence type="ECO:0000256" key="4">
    <source>
        <dbReference type="ARBA" id="ARBA00008269"/>
    </source>
</evidence>
<evidence type="ECO:0000256" key="11">
    <source>
        <dbReference type="ARBA" id="ARBA00022833"/>
    </source>
</evidence>
<dbReference type="SMART" id="SM00695">
    <property type="entry name" value="DUSP"/>
    <property type="match status" value="2"/>
</dbReference>
<evidence type="ECO:0000313" key="18">
    <source>
        <dbReference type="EMBL" id="CAF0846005.1"/>
    </source>
</evidence>
<evidence type="ECO:0000313" key="19">
    <source>
        <dbReference type="EMBL" id="CAF3633644.1"/>
    </source>
</evidence>
<feature type="compositionally biased region" description="Low complexity" evidence="14">
    <location>
        <begin position="452"/>
        <end position="474"/>
    </location>
</feature>
<keyword evidence="6" id="KW-0963">Cytoplasm</keyword>
<dbReference type="GO" id="GO:0006897">
    <property type="term" value="P:endocytosis"/>
    <property type="evidence" value="ECO:0007669"/>
    <property type="project" value="UniProtKB-KW"/>
</dbReference>
<evidence type="ECO:0000256" key="3">
    <source>
        <dbReference type="ARBA" id="ARBA00004556"/>
    </source>
</evidence>
<dbReference type="Pfam" id="PF02148">
    <property type="entry name" value="zf-UBP"/>
    <property type="match status" value="1"/>
</dbReference>
<protein>
    <recommendedName>
        <fullName evidence="5">ubiquitinyl hydrolase 1</fullName>
        <ecNumber evidence="5">3.4.19.12</ecNumber>
    </recommendedName>
</protein>
<dbReference type="GO" id="GO:0005813">
    <property type="term" value="C:centrosome"/>
    <property type="evidence" value="ECO:0007669"/>
    <property type="project" value="UniProtKB-SubCell"/>
</dbReference>
<dbReference type="InterPro" id="IPR050185">
    <property type="entry name" value="Ub_carboxyl-term_hydrolase"/>
</dbReference>
<dbReference type="SUPFAM" id="SSF54001">
    <property type="entry name" value="Cysteine proteinases"/>
    <property type="match status" value="1"/>
</dbReference>
<evidence type="ECO:0000256" key="6">
    <source>
        <dbReference type="ARBA" id="ARBA00022490"/>
    </source>
</evidence>
<evidence type="ECO:0000256" key="12">
    <source>
        <dbReference type="ARBA" id="ARBA00023212"/>
    </source>
</evidence>
<dbReference type="Proteomes" id="UP000681722">
    <property type="component" value="Unassembled WGS sequence"/>
</dbReference>
<dbReference type="OrthoDB" id="73004at2759"/>
<dbReference type="EMBL" id="CAJNOQ010000862">
    <property type="protein sequence ID" value="CAF0846005.1"/>
    <property type="molecule type" value="Genomic_DNA"/>
</dbReference>
<dbReference type="Pfam" id="PF00443">
    <property type="entry name" value="UCH"/>
    <property type="match status" value="1"/>
</dbReference>
<keyword evidence="20" id="KW-1185">Reference proteome</keyword>
<feature type="compositionally biased region" description="Polar residues" evidence="14">
    <location>
        <begin position="475"/>
        <end position="486"/>
    </location>
</feature>
<dbReference type="InterPro" id="IPR001394">
    <property type="entry name" value="Peptidase_C19_UCH"/>
</dbReference>
<feature type="compositionally biased region" description="Low complexity" evidence="14">
    <location>
        <begin position="1011"/>
        <end position="1020"/>
    </location>
</feature>
<feature type="compositionally biased region" description="Polar residues" evidence="14">
    <location>
        <begin position="1021"/>
        <end position="1040"/>
    </location>
</feature>
<dbReference type="PROSITE" id="PS51283">
    <property type="entry name" value="DUSP"/>
    <property type="match status" value="2"/>
</dbReference>
<dbReference type="SUPFAM" id="SSF57850">
    <property type="entry name" value="RING/U-box"/>
    <property type="match status" value="1"/>
</dbReference>
<dbReference type="PROSITE" id="PS50271">
    <property type="entry name" value="ZF_UBP"/>
    <property type="match status" value="1"/>
</dbReference>
<evidence type="ECO:0000259" key="16">
    <source>
        <dbReference type="PROSITE" id="PS50271"/>
    </source>
</evidence>
<organism evidence="18 20">
    <name type="scientific">Didymodactylos carnosus</name>
    <dbReference type="NCBI Taxonomy" id="1234261"/>
    <lineage>
        <taxon>Eukaryota</taxon>
        <taxon>Metazoa</taxon>
        <taxon>Spiralia</taxon>
        <taxon>Gnathifera</taxon>
        <taxon>Rotifera</taxon>
        <taxon>Eurotatoria</taxon>
        <taxon>Bdelloidea</taxon>
        <taxon>Philodinida</taxon>
        <taxon>Philodinidae</taxon>
        <taxon>Didymodactylos</taxon>
    </lineage>
</organism>
<name>A0A813VNT6_9BILA</name>
<dbReference type="InterPro" id="IPR028889">
    <property type="entry name" value="USP"/>
</dbReference>
<evidence type="ECO:0000256" key="1">
    <source>
        <dbReference type="ARBA" id="ARBA00000707"/>
    </source>
</evidence>
<feature type="region of interest" description="Disordered" evidence="14">
    <location>
        <begin position="1009"/>
        <end position="1040"/>
    </location>
</feature>
<reference evidence="18" key="1">
    <citation type="submission" date="2021-02" db="EMBL/GenBank/DDBJ databases">
        <authorList>
            <person name="Nowell W R."/>
        </authorList>
    </citation>
    <scope>NUCLEOTIDE SEQUENCE</scope>
</reference>
<evidence type="ECO:0000259" key="15">
    <source>
        <dbReference type="PROSITE" id="PS50235"/>
    </source>
</evidence>
<dbReference type="Gene3D" id="3.30.40.10">
    <property type="entry name" value="Zinc/RING finger domain, C3HC4 (zinc finger)"/>
    <property type="match status" value="1"/>
</dbReference>
<evidence type="ECO:0000256" key="10">
    <source>
        <dbReference type="ARBA" id="ARBA00022771"/>
    </source>
</evidence>
<dbReference type="InterPro" id="IPR001607">
    <property type="entry name" value="Znf_UBP"/>
</dbReference>
<feature type="compositionally biased region" description="Polar residues" evidence="14">
    <location>
        <begin position="439"/>
        <end position="451"/>
    </location>
</feature>
<feature type="domain" description="DUSP" evidence="17">
    <location>
        <begin position="795"/>
        <end position="888"/>
    </location>
</feature>
<keyword evidence="11" id="KW-0862">Zinc</keyword>
<dbReference type="GO" id="GO:0004843">
    <property type="term" value="F:cysteine-type deubiquitinase activity"/>
    <property type="evidence" value="ECO:0007669"/>
    <property type="project" value="UniProtKB-EC"/>
</dbReference>
<dbReference type="InterPro" id="IPR035927">
    <property type="entry name" value="DUSP-like_sf"/>
</dbReference>
<accession>A0A813VNT6</accession>
<evidence type="ECO:0000256" key="2">
    <source>
        <dbReference type="ARBA" id="ARBA00004300"/>
    </source>
</evidence>
<evidence type="ECO:0000313" key="20">
    <source>
        <dbReference type="Proteomes" id="UP000663829"/>
    </source>
</evidence>
<dbReference type="PANTHER" id="PTHR21646">
    <property type="entry name" value="UBIQUITIN CARBOXYL-TERMINAL HYDROLASE"/>
    <property type="match status" value="1"/>
</dbReference>
<dbReference type="EMBL" id="CAJOBC010000862">
    <property type="protein sequence ID" value="CAF3633644.1"/>
    <property type="molecule type" value="Genomic_DNA"/>
</dbReference>
<comment type="subcellular location">
    <subcellularLocation>
        <location evidence="2">Cytoplasm</location>
        <location evidence="2">Cytoskeleton</location>
        <location evidence="2">Microtubule organizing center</location>
        <location evidence="2">Centrosome</location>
    </subcellularLocation>
    <subcellularLocation>
        <location evidence="3">Cytoplasm</location>
        <location evidence="3">Perinuclear region</location>
    </subcellularLocation>
</comment>
<dbReference type="InterPro" id="IPR013083">
    <property type="entry name" value="Znf_RING/FYVE/PHD"/>
</dbReference>
<dbReference type="GO" id="GO:0008270">
    <property type="term" value="F:zinc ion binding"/>
    <property type="evidence" value="ECO:0007669"/>
    <property type="project" value="UniProtKB-KW"/>
</dbReference>
<dbReference type="InterPro" id="IPR038765">
    <property type="entry name" value="Papain-like_cys_pep_sf"/>
</dbReference>
<sequence length="1040" mass="118424">MVVTSSQSPSKVSSVESPRKTSRCPHVATIGFISSSDFYHIIQSNSCNTCGRNGPHLWFCLREACLYVGCGSGKDDHSGDHEKEKAHPLQMNITTRRIWCYSCNEEVLIQGNDPPFDLPFLTEHLLSSSHQVTESQQSPHPSDNNVNIQSSVYNVINIVQPSPLNQQSFYSTSKSSSYLNETDETFYRFEPTLFIAEALESNKPQLQARGLLGLYNLGNTCYMNAALQALSNCIPLTSYFLDCSNFIQYQQSKPTSTKLTKCYLKFCREMWSRRSIKDGYSSMNLASIAAEIRYINPSFRSYTQQDAQEFLRCFMDQLHEEMRQDISNIDKDNLQQQYQINSNESSCDTSSSCATDSQNEQIQKKLYTHLVSSPSKDDSTTEYETCDSLPSSCNDSLDELSPIQSPSSCSLNEFIKKSTNSSSPYSKFTCRRSSRHTIQTNLSVSRTDSGVSLNTNGPNQQNNNSSSSMTTLTPQTQNNLSPSLSATPPLIHNVYSTKTPSTTVQQDENIDDNLPRYIKYEAKQPSKCVKPRFQSIISSIFDGRILSQIECLTCYRRSSTIETFQDLSLPIPSKEQLENFRLQSAISSSNIQQSSSLTSLSSIQIENNNSNSSDLVKNQQQSTWFNWFYSIVKNLWSYNIWGPTLTLQDCLSAFFSADELTGDNMYSCEKCGKLRNGMKYCKILELPEILCIHLKRFRHDSLVYTKISTYVTFPLFDLDMKQFLHKDCKNDVYMYNLLSCIVHYGRAGGGHYTTYSLNSINNEWYEFDDNEVRKVDAAQVQNADAYILFYRKKESNITDTYDNIRHLLDNDQNRLLPFYISKSWINRLFYFAEPGPITNNDFLCKHGGVLPNYWSVIKNLVYPAPETVWEYLYRKFGGGPVCNILYPCRKCQLDEENLKRRQRYEKATFLELKRNESDSHAVYALSPTWFRDWENFVCEKSSNPPGPISNQGISVTKNGISKPSKTANCRQLSEKIWNFLYETYGGGPVLLIRSNSSYSMINNALTTTESNNNNNNNNNNIDDISSQETTATTKPPVTFV</sequence>
<feature type="domain" description="USP" evidence="15">
    <location>
        <begin position="212"/>
        <end position="793"/>
    </location>
</feature>
<keyword evidence="10 13" id="KW-0863">Zinc-finger</keyword>
<evidence type="ECO:0000256" key="13">
    <source>
        <dbReference type="PROSITE-ProRule" id="PRU00502"/>
    </source>
</evidence>
<dbReference type="Proteomes" id="UP000663829">
    <property type="component" value="Unassembled WGS sequence"/>
</dbReference>
<dbReference type="CDD" id="cd02674">
    <property type="entry name" value="Peptidase_C19R"/>
    <property type="match status" value="1"/>
</dbReference>
<comment type="similarity">
    <text evidence="4">Belongs to the peptidase C19 family. USP20/USP33 subfamily.</text>
</comment>
<keyword evidence="7" id="KW-0254">Endocytosis</keyword>
<dbReference type="PROSITE" id="PS50235">
    <property type="entry name" value="USP_3"/>
    <property type="match status" value="1"/>
</dbReference>
<dbReference type="EC" id="3.4.19.12" evidence="5"/>
<evidence type="ECO:0000259" key="17">
    <source>
        <dbReference type="PROSITE" id="PS51283"/>
    </source>
</evidence>
<dbReference type="SUPFAM" id="SSF143791">
    <property type="entry name" value="DUSP-like"/>
    <property type="match status" value="2"/>
</dbReference>
<comment type="catalytic activity">
    <reaction evidence="1">
        <text>Thiol-dependent hydrolysis of ester, thioester, amide, peptide and isopeptide bonds formed by the C-terminal Gly of ubiquitin (a 76-residue protein attached to proteins as an intracellular targeting signal).</text>
        <dbReference type="EC" id="3.4.19.12"/>
    </reaction>
</comment>
<dbReference type="GO" id="GO:0016579">
    <property type="term" value="P:protein deubiquitination"/>
    <property type="evidence" value="ECO:0007669"/>
    <property type="project" value="InterPro"/>
</dbReference>
<dbReference type="InterPro" id="IPR018200">
    <property type="entry name" value="USP_CS"/>
</dbReference>
<dbReference type="InterPro" id="IPR006615">
    <property type="entry name" value="Pept_C19_DUSP"/>
</dbReference>
<dbReference type="PROSITE" id="PS00972">
    <property type="entry name" value="USP_1"/>
    <property type="match status" value="1"/>
</dbReference>
<evidence type="ECO:0000256" key="14">
    <source>
        <dbReference type="SAM" id="MobiDB-lite"/>
    </source>
</evidence>
<dbReference type="GO" id="GO:0048471">
    <property type="term" value="C:perinuclear region of cytoplasm"/>
    <property type="evidence" value="ECO:0007669"/>
    <property type="project" value="UniProtKB-SubCell"/>
</dbReference>
<keyword evidence="9" id="KW-0677">Repeat</keyword>
<dbReference type="SMART" id="SM00290">
    <property type="entry name" value="ZnF_UBP"/>
    <property type="match status" value="1"/>
</dbReference>
<evidence type="ECO:0000256" key="7">
    <source>
        <dbReference type="ARBA" id="ARBA00022583"/>
    </source>
</evidence>